<proteinExistence type="predicted"/>
<accession>A0ACC1D5M3</accession>
<dbReference type="Proteomes" id="UP000824533">
    <property type="component" value="Linkage Group LG08"/>
</dbReference>
<name>A0ACC1D5M3_9NEOP</name>
<keyword evidence="2" id="KW-1185">Reference proteome</keyword>
<protein>
    <submittedName>
        <fullName evidence="1">Uncharacterized protein</fullName>
    </submittedName>
</protein>
<evidence type="ECO:0000313" key="1">
    <source>
        <dbReference type="EMBL" id="KAJ0179228.1"/>
    </source>
</evidence>
<sequence length="114" mass="13032">MTQVTNTNQVYENQAYLPEQPPAYEDVCSETQNISPTVQQPVGPKPFFRICPSCHHEVLTKIETKITIMTHLLALTLCLLECYICACLPYCMDSFKNKDHRCPHCSTFLGTYKN</sequence>
<gene>
    <name evidence="1" type="ORF">K1T71_004940</name>
</gene>
<reference evidence="1 2" key="1">
    <citation type="journal article" date="2021" name="Front. Genet.">
        <title>Chromosome-Level Genome Assembly Reveals Significant Gene Expansion in the Toll and IMD Signaling Pathways of Dendrolimus kikuchii.</title>
        <authorList>
            <person name="Zhou J."/>
            <person name="Wu P."/>
            <person name="Xiong Z."/>
            <person name="Liu N."/>
            <person name="Zhao N."/>
            <person name="Ji M."/>
            <person name="Qiu Y."/>
            <person name="Yang B."/>
        </authorList>
    </citation>
    <scope>NUCLEOTIDE SEQUENCE [LARGE SCALE GENOMIC DNA]</scope>
    <source>
        <strain evidence="1">Ann1</strain>
    </source>
</reference>
<evidence type="ECO:0000313" key="2">
    <source>
        <dbReference type="Proteomes" id="UP000824533"/>
    </source>
</evidence>
<comment type="caution">
    <text evidence="1">The sequence shown here is derived from an EMBL/GenBank/DDBJ whole genome shotgun (WGS) entry which is preliminary data.</text>
</comment>
<dbReference type="EMBL" id="CM034394">
    <property type="protein sequence ID" value="KAJ0179228.1"/>
    <property type="molecule type" value="Genomic_DNA"/>
</dbReference>
<organism evidence="1 2">
    <name type="scientific">Dendrolimus kikuchii</name>
    <dbReference type="NCBI Taxonomy" id="765133"/>
    <lineage>
        <taxon>Eukaryota</taxon>
        <taxon>Metazoa</taxon>
        <taxon>Ecdysozoa</taxon>
        <taxon>Arthropoda</taxon>
        <taxon>Hexapoda</taxon>
        <taxon>Insecta</taxon>
        <taxon>Pterygota</taxon>
        <taxon>Neoptera</taxon>
        <taxon>Endopterygota</taxon>
        <taxon>Lepidoptera</taxon>
        <taxon>Glossata</taxon>
        <taxon>Ditrysia</taxon>
        <taxon>Bombycoidea</taxon>
        <taxon>Lasiocampidae</taxon>
        <taxon>Dendrolimus</taxon>
    </lineage>
</organism>